<feature type="domain" description="D-isomer specific 2-hydroxyacid dehydrogenase NAD-binding" evidence="4">
    <location>
        <begin position="119"/>
        <end position="298"/>
    </location>
</feature>
<reference evidence="6" key="1">
    <citation type="journal article" date="2019" name="Int. J. Syst. Evol. Microbiol.">
        <title>The Global Catalogue of Microorganisms (GCM) 10K type strain sequencing project: providing services to taxonomists for standard genome sequencing and annotation.</title>
        <authorList>
            <consortium name="The Broad Institute Genomics Platform"/>
            <consortium name="The Broad Institute Genome Sequencing Center for Infectious Disease"/>
            <person name="Wu L."/>
            <person name="Ma J."/>
        </authorList>
    </citation>
    <scope>NUCLEOTIDE SEQUENCE [LARGE SCALE GENOMIC DNA]</scope>
    <source>
        <strain evidence="6">CGMCC 1.10188</strain>
    </source>
</reference>
<dbReference type="Pfam" id="PF00389">
    <property type="entry name" value="2-Hacid_dh"/>
    <property type="match status" value="1"/>
</dbReference>
<dbReference type="InterPro" id="IPR006139">
    <property type="entry name" value="D-isomer_2_OHA_DH_cat_dom"/>
</dbReference>
<dbReference type="EMBL" id="BMDZ01000048">
    <property type="protein sequence ID" value="GGB51605.1"/>
    <property type="molecule type" value="Genomic_DNA"/>
</dbReference>
<dbReference type="PANTHER" id="PTHR10996:SF283">
    <property type="entry name" value="GLYOXYLATE_HYDROXYPYRUVATE REDUCTASE B"/>
    <property type="match status" value="1"/>
</dbReference>
<protein>
    <submittedName>
        <fullName evidence="5">D-glycerate dehydrogenase</fullName>
    </submittedName>
</protein>
<evidence type="ECO:0000313" key="6">
    <source>
        <dbReference type="Proteomes" id="UP000603352"/>
    </source>
</evidence>
<feature type="domain" description="D-isomer specific 2-hydroxyacid dehydrogenase catalytic" evidence="3">
    <location>
        <begin position="46"/>
        <end position="328"/>
    </location>
</feature>
<dbReference type="InterPro" id="IPR006140">
    <property type="entry name" value="D-isomer_DH_NAD-bd"/>
</dbReference>
<evidence type="ECO:0000259" key="4">
    <source>
        <dbReference type="Pfam" id="PF02826"/>
    </source>
</evidence>
<accession>A0ABQ1ITD6</accession>
<comment type="caution">
    <text evidence="5">The sequence shown here is derived from an EMBL/GenBank/DDBJ whole genome shotgun (WGS) entry which is preliminary data.</text>
</comment>
<gene>
    <name evidence="5" type="ORF">GCM10011505_35840</name>
</gene>
<dbReference type="SUPFAM" id="SSF51735">
    <property type="entry name" value="NAD(P)-binding Rossmann-fold domains"/>
    <property type="match status" value="1"/>
</dbReference>
<dbReference type="Pfam" id="PF02826">
    <property type="entry name" value="2-Hacid_dh_C"/>
    <property type="match status" value="1"/>
</dbReference>
<dbReference type="InterPro" id="IPR050223">
    <property type="entry name" value="D-isomer_2-hydroxyacid_DH"/>
</dbReference>
<evidence type="ECO:0000256" key="2">
    <source>
        <dbReference type="RuleBase" id="RU003719"/>
    </source>
</evidence>
<proteinExistence type="inferred from homology"/>
<dbReference type="Gene3D" id="3.40.50.720">
    <property type="entry name" value="NAD(P)-binding Rossmann-like Domain"/>
    <property type="match status" value="2"/>
</dbReference>
<dbReference type="InterPro" id="IPR036291">
    <property type="entry name" value="NAD(P)-bd_dom_sf"/>
</dbReference>
<organism evidence="5 6">
    <name type="scientific">Tistrella bauzanensis</name>
    <dbReference type="NCBI Taxonomy" id="657419"/>
    <lineage>
        <taxon>Bacteria</taxon>
        <taxon>Pseudomonadati</taxon>
        <taxon>Pseudomonadota</taxon>
        <taxon>Alphaproteobacteria</taxon>
        <taxon>Geminicoccales</taxon>
        <taxon>Geminicoccaceae</taxon>
        <taxon>Tistrella</taxon>
    </lineage>
</organism>
<keyword evidence="6" id="KW-1185">Reference proteome</keyword>
<dbReference type="PROSITE" id="PS00670">
    <property type="entry name" value="D_2_HYDROXYACID_DH_2"/>
    <property type="match status" value="1"/>
</dbReference>
<comment type="similarity">
    <text evidence="2">Belongs to the D-isomer specific 2-hydroxyacid dehydrogenase family.</text>
</comment>
<dbReference type="PROSITE" id="PS00671">
    <property type="entry name" value="D_2_HYDROXYACID_DH_3"/>
    <property type="match status" value="1"/>
</dbReference>
<evidence type="ECO:0000256" key="1">
    <source>
        <dbReference type="ARBA" id="ARBA00023002"/>
    </source>
</evidence>
<dbReference type="Proteomes" id="UP000603352">
    <property type="component" value="Unassembled WGS sequence"/>
</dbReference>
<sequence length="330" mass="35407">MPTTSRRPVLIVTRHLPLPVQERAAADFEVVRLDEDRPVPGAELAALAAAHGADGILLTPTERMDKVAIDGLPAGVRAIATFSVGYDHIDLAAARARGLAVFNTPDVVAEATADIAMLVMLGAARRAYEGQRMLRSGGWSGWSPTFMLGTDLAGKRLGLVGFGRIGQATARRARAFGMTIHYHQRRHLDPASLALELRDAVYHDRLDDLVAVADVLSLHCPATPDTIGMIDAERIERLPRGAILVNTARGPLVDDGAAIAALRSGRLQAAGLDVFTGEPAFDPRWADLDNTYLLPHMGTSTVETRAAMGFRALDNLDAFFADGVPRDRLA</sequence>
<dbReference type="CDD" id="cd05301">
    <property type="entry name" value="GDH"/>
    <property type="match status" value="1"/>
</dbReference>
<dbReference type="RefSeq" id="WP_188580365.1">
    <property type="nucleotide sequence ID" value="NZ_BMDZ01000048.1"/>
</dbReference>
<dbReference type="SUPFAM" id="SSF52283">
    <property type="entry name" value="Formate/glycerate dehydrogenase catalytic domain-like"/>
    <property type="match status" value="1"/>
</dbReference>
<keyword evidence="1 2" id="KW-0560">Oxidoreductase</keyword>
<evidence type="ECO:0000313" key="5">
    <source>
        <dbReference type="EMBL" id="GGB51605.1"/>
    </source>
</evidence>
<evidence type="ECO:0000259" key="3">
    <source>
        <dbReference type="Pfam" id="PF00389"/>
    </source>
</evidence>
<name>A0ABQ1ITD6_9PROT</name>
<dbReference type="InterPro" id="IPR029753">
    <property type="entry name" value="D-isomer_DH_CS"/>
</dbReference>
<dbReference type="PANTHER" id="PTHR10996">
    <property type="entry name" value="2-HYDROXYACID DEHYDROGENASE-RELATED"/>
    <property type="match status" value="1"/>
</dbReference>